<evidence type="ECO:0000256" key="1">
    <source>
        <dbReference type="ARBA" id="ARBA00004141"/>
    </source>
</evidence>
<dbReference type="EMBL" id="BAABJQ010000003">
    <property type="protein sequence ID" value="GAA5179823.1"/>
    <property type="molecule type" value="Genomic_DNA"/>
</dbReference>
<keyword evidence="9" id="KW-0676">Redox-active center</keyword>
<keyword evidence="8" id="KW-1015">Disulfide bond</keyword>
<dbReference type="CDD" id="cd12918">
    <property type="entry name" value="VKOR_arc"/>
    <property type="match status" value="1"/>
</dbReference>
<sequence>MTEPEPLAPPRWPGLVTLPISVVGLAVAAFLTIQHYTTAIPLACPDTGIINCTKVTTSAQSAIFGIPVALLGLLFFAAMVPLCLPAAWRSTRPELRWGRLAFALIGVGFVVYLVYTELFTLDALCLWCTTVHVITVVLFAVVAMATASTGEANA</sequence>
<evidence type="ECO:0000256" key="4">
    <source>
        <dbReference type="ARBA" id="ARBA00022719"/>
    </source>
</evidence>
<dbReference type="InterPro" id="IPR012932">
    <property type="entry name" value="VKOR"/>
</dbReference>
<gene>
    <name evidence="12" type="ORF">GCM10023322_10750</name>
</gene>
<evidence type="ECO:0000256" key="5">
    <source>
        <dbReference type="ARBA" id="ARBA00022989"/>
    </source>
</evidence>
<keyword evidence="13" id="KW-1185">Reference proteome</keyword>
<comment type="caution">
    <text evidence="12">The sequence shown here is derived from an EMBL/GenBank/DDBJ whole genome shotgun (WGS) entry which is preliminary data.</text>
</comment>
<evidence type="ECO:0000313" key="12">
    <source>
        <dbReference type="EMBL" id="GAA5179823.1"/>
    </source>
</evidence>
<evidence type="ECO:0000256" key="2">
    <source>
        <dbReference type="ARBA" id="ARBA00006214"/>
    </source>
</evidence>
<evidence type="ECO:0000256" key="8">
    <source>
        <dbReference type="ARBA" id="ARBA00023157"/>
    </source>
</evidence>
<dbReference type="RefSeq" id="WP_345626647.1">
    <property type="nucleotide sequence ID" value="NZ_BAABJQ010000003.1"/>
</dbReference>
<feature type="domain" description="Vitamin K epoxide reductase" evidence="11">
    <location>
        <begin position="10"/>
        <end position="146"/>
    </location>
</feature>
<feature type="transmembrane region" description="Helical" evidence="10">
    <location>
        <begin position="97"/>
        <end position="115"/>
    </location>
</feature>
<feature type="transmembrane region" description="Helical" evidence="10">
    <location>
        <begin position="63"/>
        <end position="85"/>
    </location>
</feature>
<dbReference type="Pfam" id="PF07884">
    <property type="entry name" value="VKOR"/>
    <property type="match status" value="1"/>
</dbReference>
<comment type="similarity">
    <text evidence="2">Belongs to the VKOR family.</text>
</comment>
<evidence type="ECO:0000259" key="11">
    <source>
        <dbReference type="SMART" id="SM00756"/>
    </source>
</evidence>
<keyword evidence="5 10" id="KW-1133">Transmembrane helix</keyword>
<reference evidence="13" key="1">
    <citation type="journal article" date="2019" name="Int. J. Syst. Evol. Microbiol.">
        <title>The Global Catalogue of Microorganisms (GCM) 10K type strain sequencing project: providing services to taxonomists for standard genome sequencing and annotation.</title>
        <authorList>
            <consortium name="The Broad Institute Genomics Platform"/>
            <consortium name="The Broad Institute Genome Sequencing Center for Infectious Disease"/>
            <person name="Wu L."/>
            <person name="Ma J."/>
        </authorList>
    </citation>
    <scope>NUCLEOTIDE SEQUENCE [LARGE SCALE GENOMIC DNA]</scope>
    <source>
        <strain evidence="13">JCM 18304</strain>
    </source>
</reference>
<evidence type="ECO:0000256" key="10">
    <source>
        <dbReference type="SAM" id="Phobius"/>
    </source>
</evidence>
<keyword evidence="3 10" id="KW-0812">Transmembrane</keyword>
<evidence type="ECO:0000313" key="13">
    <source>
        <dbReference type="Proteomes" id="UP001501570"/>
    </source>
</evidence>
<comment type="subcellular location">
    <subcellularLocation>
        <location evidence="1">Membrane</location>
        <topology evidence="1">Multi-pass membrane protein</topology>
    </subcellularLocation>
</comment>
<organism evidence="12 13">
    <name type="scientific">Rugosimonospora acidiphila</name>
    <dbReference type="NCBI Taxonomy" id="556531"/>
    <lineage>
        <taxon>Bacteria</taxon>
        <taxon>Bacillati</taxon>
        <taxon>Actinomycetota</taxon>
        <taxon>Actinomycetes</taxon>
        <taxon>Micromonosporales</taxon>
        <taxon>Micromonosporaceae</taxon>
        <taxon>Rugosimonospora</taxon>
    </lineage>
</organism>
<dbReference type="SMART" id="SM00756">
    <property type="entry name" value="VKc"/>
    <property type="match status" value="1"/>
</dbReference>
<keyword evidence="7 10" id="KW-0472">Membrane</keyword>
<accession>A0ABP9RLX8</accession>
<evidence type="ECO:0000256" key="9">
    <source>
        <dbReference type="ARBA" id="ARBA00023284"/>
    </source>
</evidence>
<keyword evidence="6" id="KW-0560">Oxidoreductase</keyword>
<name>A0ABP9RLX8_9ACTN</name>
<protein>
    <recommendedName>
        <fullName evidence="11">Vitamin K epoxide reductase domain-containing protein</fullName>
    </recommendedName>
</protein>
<dbReference type="Gene3D" id="1.20.1440.130">
    <property type="entry name" value="VKOR domain"/>
    <property type="match status" value="1"/>
</dbReference>
<feature type="transmembrane region" description="Helical" evidence="10">
    <location>
        <begin position="12"/>
        <end position="33"/>
    </location>
</feature>
<proteinExistence type="inferred from homology"/>
<evidence type="ECO:0000256" key="7">
    <source>
        <dbReference type="ARBA" id="ARBA00023136"/>
    </source>
</evidence>
<dbReference type="PANTHER" id="PTHR34573:SF1">
    <property type="entry name" value="VITAMIN K EPOXIDE REDUCTASE DOMAIN-CONTAINING PROTEIN"/>
    <property type="match status" value="1"/>
</dbReference>
<dbReference type="PANTHER" id="PTHR34573">
    <property type="entry name" value="VKC DOMAIN-CONTAINING PROTEIN"/>
    <property type="match status" value="1"/>
</dbReference>
<dbReference type="Proteomes" id="UP001501570">
    <property type="component" value="Unassembled WGS sequence"/>
</dbReference>
<keyword evidence="4" id="KW-0874">Quinone</keyword>
<evidence type="ECO:0000256" key="6">
    <source>
        <dbReference type="ARBA" id="ARBA00023002"/>
    </source>
</evidence>
<dbReference type="InterPro" id="IPR038354">
    <property type="entry name" value="VKOR_sf"/>
</dbReference>
<feature type="transmembrane region" description="Helical" evidence="10">
    <location>
        <begin position="121"/>
        <end position="145"/>
    </location>
</feature>
<evidence type="ECO:0000256" key="3">
    <source>
        <dbReference type="ARBA" id="ARBA00022692"/>
    </source>
</evidence>